<gene>
    <name evidence="2" type="ORF">COT33_02320</name>
</gene>
<proteinExistence type="predicted"/>
<dbReference type="EMBL" id="PEYD01000044">
    <property type="protein sequence ID" value="PIS39371.1"/>
    <property type="molecule type" value="Genomic_DNA"/>
</dbReference>
<evidence type="ECO:0000313" key="2">
    <source>
        <dbReference type="EMBL" id="PIS39371.1"/>
    </source>
</evidence>
<comment type="caution">
    <text evidence="2">The sequence shown here is derived from an EMBL/GenBank/DDBJ whole genome shotgun (WGS) entry which is preliminary data.</text>
</comment>
<organism evidence="2 3">
    <name type="scientific">Candidatus Nealsonbacteria bacterium CG08_land_8_20_14_0_20_38_20</name>
    <dbReference type="NCBI Taxonomy" id="1974705"/>
    <lineage>
        <taxon>Bacteria</taxon>
        <taxon>Candidatus Nealsoniibacteriota</taxon>
    </lineage>
</organism>
<dbReference type="AlphaFoldDB" id="A0A2H0YLJ7"/>
<dbReference type="Proteomes" id="UP000230088">
    <property type="component" value="Unassembled WGS sequence"/>
</dbReference>
<dbReference type="Gene3D" id="3.40.50.150">
    <property type="entry name" value="Vaccinia Virus protein VP39"/>
    <property type="match status" value="1"/>
</dbReference>
<dbReference type="Pfam" id="PF01861">
    <property type="entry name" value="BpsA_C"/>
    <property type="match status" value="1"/>
</dbReference>
<evidence type="ECO:0000259" key="1">
    <source>
        <dbReference type="Pfam" id="PF01861"/>
    </source>
</evidence>
<dbReference type="InterPro" id="IPR029063">
    <property type="entry name" value="SAM-dependent_MTases_sf"/>
</dbReference>
<protein>
    <recommendedName>
        <fullName evidence="1">N(4)-bis(aminopropyl)spermidine synthase C-terminal domain-containing protein</fullName>
    </recommendedName>
</protein>
<accession>A0A2H0YLJ7</accession>
<name>A0A2H0YLJ7_9BACT</name>
<evidence type="ECO:0000313" key="3">
    <source>
        <dbReference type="Proteomes" id="UP000230088"/>
    </source>
</evidence>
<sequence>MEFLRNLYRNFLVFDENYFLGDVKGWLGVKELKLTKEILEQFHENYQKNSFALFLKYIKDIVYSKNVFDFIPKNSLGDWDLWYYLKFLEKEKIIKIKRNGKVFVLKKEVLNLIPRPLSEEEIRDEIEKKLKTKVKENEPSSGLFKRFFNFKIKAKFDQLPISQGSAIFAVKKILEYLPLTKKFLFVGDDDFVSVILGLASPDIESTVVDVDEQLLNCLNLLSFKFNLKIKTQKIDIQKEKFLGEKFIGFLTNPAYTEEGAKEFLKFGISQLGEDGGFCFLEIGDEAIGNRFLFLQDFFVKKNLIIKELISNKICYPWFLIQKEDKLIYERLRAMLDEKVIKKSPKLSASLYIFDYLPFKVKKLKLKTPIYSYL</sequence>
<reference evidence="3" key="1">
    <citation type="submission" date="2017-09" db="EMBL/GenBank/DDBJ databases">
        <title>Depth-based differentiation of microbial function through sediment-hosted aquifers and enrichment of novel symbionts in the deep terrestrial subsurface.</title>
        <authorList>
            <person name="Probst A.J."/>
            <person name="Ladd B."/>
            <person name="Jarett J.K."/>
            <person name="Geller-Mcgrath D.E."/>
            <person name="Sieber C.M.K."/>
            <person name="Emerson J.B."/>
            <person name="Anantharaman K."/>
            <person name="Thomas B.C."/>
            <person name="Malmstrom R."/>
            <person name="Stieglmeier M."/>
            <person name="Klingl A."/>
            <person name="Woyke T."/>
            <person name="Ryan C.M."/>
            <person name="Banfield J.F."/>
        </authorList>
    </citation>
    <scope>NUCLEOTIDE SEQUENCE [LARGE SCALE GENOMIC DNA]</scope>
</reference>
<dbReference type="InterPro" id="IPR002723">
    <property type="entry name" value="BpsA_C"/>
</dbReference>
<feature type="domain" description="N(4)-bis(aminopropyl)spermidine synthase C-terminal" evidence="1">
    <location>
        <begin position="153"/>
        <end position="317"/>
    </location>
</feature>